<evidence type="ECO:0000313" key="10">
    <source>
        <dbReference type="Proteomes" id="UP000231466"/>
    </source>
</evidence>
<dbReference type="Pfam" id="PF17820">
    <property type="entry name" value="PDZ_6"/>
    <property type="match status" value="1"/>
</dbReference>
<dbReference type="Gene3D" id="2.30.42.10">
    <property type="match status" value="1"/>
</dbReference>
<evidence type="ECO:0000259" key="8">
    <source>
        <dbReference type="SMART" id="SM00245"/>
    </source>
</evidence>
<dbReference type="GO" id="GO:0030288">
    <property type="term" value="C:outer membrane-bounded periplasmic space"/>
    <property type="evidence" value="ECO:0007669"/>
    <property type="project" value="TreeGrafter"/>
</dbReference>
<dbReference type="FunFam" id="2.30.42.10:FF:000063">
    <property type="entry name" value="Peptidase, S41 family"/>
    <property type="match status" value="1"/>
</dbReference>
<dbReference type="CDD" id="cd07560">
    <property type="entry name" value="Peptidase_S41_CPP"/>
    <property type="match status" value="1"/>
</dbReference>
<comment type="similarity">
    <text evidence="1 5">Belongs to the peptidase S41A family.</text>
</comment>
<keyword evidence="2 5" id="KW-0645">Protease</keyword>
<evidence type="ECO:0008006" key="11">
    <source>
        <dbReference type="Google" id="ProtNLM"/>
    </source>
</evidence>
<dbReference type="GO" id="GO:0006508">
    <property type="term" value="P:proteolysis"/>
    <property type="evidence" value="ECO:0007669"/>
    <property type="project" value="UniProtKB-KW"/>
</dbReference>
<keyword evidence="6" id="KW-1133">Transmembrane helix</keyword>
<dbReference type="PANTHER" id="PTHR32060">
    <property type="entry name" value="TAIL-SPECIFIC PROTEASE"/>
    <property type="match status" value="1"/>
</dbReference>
<proteinExistence type="inferred from homology"/>
<dbReference type="PANTHER" id="PTHR32060:SF30">
    <property type="entry name" value="CARBOXY-TERMINAL PROCESSING PROTEASE CTPA"/>
    <property type="match status" value="1"/>
</dbReference>
<evidence type="ECO:0000256" key="4">
    <source>
        <dbReference type="ARBA" id="ARBA00022825"/>
    </source>
</evidence>
<dbReference type="Pfam" id="PF03572">
    <property type="entry name" value="Peptidase_S41"/>
    <property type="match status" value="1"/>
</dbReference>
<accession>A0A2H0VG72</accession>
<dbReference type="Proteomes" id="UP000231466">
    <property type="component" value="Unassembled WGS sequence"/>
</dbReference>
<dbReference type="SMART" id="SM00228">
    <property type="entry name" value="PDZ"/>
    <property type="match status" value="1"/>
</dbReference>
<feature type="transmembrane region" description="Helical" evidence="6">
    <location>
        <begin position="20"/>
        <end position="38"/>
    </location>
</feature>
<keyword evidence="3 5" id="KW-0378">Hydrolase</keyword>
<reference evidence="10" key="1">
    <citation type="submission" date="2017-09" db="EMBL/GenBank/DDBJ databases">
        <title>Depth-based differentiation of microbial function through sediment-hosted aquifers and enrichment of novel symbionts in the deep terrestrial subsurface.</title>
        <authorList>
            <person name="Probst A.J."/>
            <person name="Ladd B."/>
            <person name="Jarett J.K."/>
            <person name="Geller-Mcgrath D.E."/>
            <person name="Sieber C.M.K."/>
            <person name="Emerson J.B."/>
            <person name="Anantharaman K."/>
            <person name="Thomas B.C."/>
            <person name="Malmstrom R."/>
            <person name="Stieglmeier M."/>
            <person name="Klingl A."/>
            <person name="Woyke T."/>
            <person name="Ryan C.M."/>
            <person name="Banfield J.F."/>
        </authorList>
    </citation>
    <scope>NUCLEOTIDE SEQUENCE [LARGE SCALE GENOMIC DNA]</scope>
</reference>
<evidence type="ECO:0000259" key="7">
    <source>
        <dbReference type="SMART" id="SM00228"/>
    </source>
</evidence>
<dbReference type="NCBIfam" id="TIGR00225">
    <property type="entry name" value="prc"/>
    <property type="match status" value="1"/>
</dbReference>
<evidence type="ECO:0000313" key="9">
    <source>
        <dbReference type="EMBL" id="PIR98107.1"/>
    </source>
</evidence>
<dbReference type="InterPro" id="IPR004447">
    <property type="entry name" value="Peptidase_S41A"/>
</dbReference>
<name>A0A2H0VG72_9BACT</name>
<sequence length="423" mass="46122">MSKVNKKINLKISKTALKALVFVLLTSISLGIVGYGSYQLGFKEGLVRTKNIVIENISNAEEPEETELDTDFSIFWEAWDKLKSDHPDIDSLSDLDLIYGAIKGLTDSLGDPNTVFFTPEDSQKFNEDINGSFSGIGAEIGIRDGFLVIVAPLKNTPAERAGLQPEDKIIRIDGEYSAEMPVEQAAKKIRGETGTTVILTIGRQGVPENFDVSIVREDIEIPTLEIERIGNGGEIAHVSIYSFNRQLPNLFSREVLKSAFKKPEGIILDLRNNPGGFLDVGVHMAGWFIEDGKLVVSEKFTSGSIKEFRANGIDVLKGIPVVILVNEGSASASEILAGAIRFHRGVQLVGETTFGKGTVQKLEDLSDGSSLKVTIAHWLLPDGSLIEGNGLVPNFVVPITDEDVLNNTDPQLEKAIDILRTEM</sequence>
<comment type="caution">
    <text evidence="9">The sequence shown here is derived from an EMBL/GenBank/DDBJ whole genome shotgun (WGS) entry which is preliminary data.</text>
</comment>
<dbReference type="SUPFAM" id="SSF52096">
    <property type="entry name" value="ClpP/crotonase"/>
    <property type="match status" value="1"/>
</dbReference>
<keyword evidence="4 5" id="KW-0720">Serine protease</keyword>
<evidence type="ECO:0000256" key="6">
    <source>
        <dbReference type="SAM" id="Phobius"/>
    </source>
</evidence>
<evidence type="ECO:0000256" key="5">
    <source>
        <dbReference type="RuleBase" id="RU004404"/>
    </source>
</evidence>
<dbReference type="GO" id="GO:0007165">
    <property type="term" value="P:signal transduction"/>
    <property type="evidence" value="ECO:0007669"/>
    <property type="project" value="TreeGrafter"/>
</dbReference>
<dbReference type="SMART" id="SM00245">
    <property type="entry name" value="TSPc"/>
    <property type="match status" value="1"/>
</dbReference>
<feature type="domain" description="PDZ" evidence="7">
    <location>
        <begin position="134"/>
        <end position="205"/>
    </location>
</feature>
<dbReference type="Gene3D" id="3.30.750.44">
    <property type="match status" value="1"/>
</dbReference>
<gene>
    <name evidence="9" type="ORF">COT89_01060</name>
</gene>
<evidence type="ECO:0000256" key="3">
    <source>
        <dbReference type="ARBA" id="ARBA00022801"/>
    </source>
</evidence>
<dbReference type="InterPro" id="IPR005151">
    <property type="entry name" value="Tail-specific_protease"/>
</dbReference>
<keyword evidence="6" id="KW-0472">Membrane</keyword>
<dbReference type="InterPro" id="IPR001478">
    <property type="entry name" value="PDZ"/>
</dbReference>
<feature type="domain" description="Tail specific protease" evidence="8">
    <location>
        <begin position="207"/>
        <end position="398"/>
    </location>
</feature>
<dbReference type="GO" id="GO:0008236">
    <property type="term" value="F:serine-type peptidase activity"/>
    <property type="evidence" value="ECO:0007669"/>
    <property type="project" value="UniProtKB-KW"/>
</dbReference>
<dbReference type="Gene3D" id="3.90.226.10">
    <property type="entry name" value="2-enoyl-CoA Hydratase, Chain A, domain 1"/>
    <property type="match status" value="1"/>
</dbReference>
<dbReference type="InterPro" id="IPR029045">
    <property type="entry name" value="ClpP/crotonase-like_dom_sf"/>
</dbReference>
<dbReference type="CDD" id="cd06782">
    <property type="entry name" value="cpPDZ_CPP-like"/>
    <property type="match status" value="1"/>
</dbReference>
<dbReference type="SUPFAM" id="SSF50156">
    <property type="entry name" value="PDZ domain-like"/>
    <property type="match status" value="1"/>
</dbReference>
<evidence type="ECO:0000256" key="1">
    <source>
        <dbReference type="ARBA" id="ARBA00009179"/>
    </source>
</evidence>
<evidence type="ECO:0000256" key="2">
    <source>
        <dbReference type="ARBA" id="ARBA00022670"/>
    </source>
</evidence>
<protein>
    <recommendedName>
        <fullName evidence="11">PDZ domain-containing protein</fullName>
    </recommendedName>
</protein>
<dbReference type="InterPro" id="IPR041489">
    <property type="entry name" value="PDZ_6"/>
</dbReference>
<keyword evidence="6" id="KW-0812">Transmembrane</keyword>
<dbReference type="InterPro" id="IPR036034">
    <property type="entry name" value="PDZ_sf"/>
</dbReference>
<dbReference type="EMBL" id="PFAH01000004">
    <property type="protein sequence ID" value="PIR98107.1"/>
    <property type="molecule type" value="Genomic_DNA"/>
</dbReference>
<organism evidence="9 10">
    <name type="scientific">Candidatus Colwellbacteria bacterium CG10_big_fil_rev_8_21_14_0_10_42_22</name>
    <dbReference type="NCBI Taxonomy" id="1974540"/>
    <lineage>
        <taxon>Bacteria</taxon>
        <taxon>Candidatus Colwelliibacteriota</taxon>
    </lineage>
</organism>
<dbReference type="AlphaFoldDB" id="A0A2H0VG72"/>
<dbReference type="GO" id="GO:0004175">
    <property type="term" value="F:endopeptidase activity"/>
    <property type="evidence" value="ECO:0007669"/>
    <property type="project" value="TreeGrafter"/>
</dbReference>